<dbReference type="OrthoDB" id="6151005at2759"/>
<feature type="transmembrane region" description="Helical" evidence="13">
    <location>
        <begin position="23"/>
        <end position="45"/>
    </location>
</feature>
<accession>A0A9F2RDQ1</accession>
<organism evidence="15 16">
    <name type="scientific">Python bivittatus</name>
    <name type="common">Burmese python</name>
    <name type="synonym">Python molurus bivittatus</name>
    <dbReference type="NCBI Taxonomy" id="176946"/>
    <lineage>
        <taxon>Eukaryota</taxon>
        <taxon>Metazoa</taxon>
        <taxon>Chordata</taxon>
        <taxon>Craniata</taxon>
        <taxon>Vertebrata</taxon>
        <taxon>Euteleostomi</taxon>
        <taxon>Lepidosauria</taxon>
        <taxon>Squamata</taxon>
        <taxon>Bifurcata</taxon>
        <taxon>Unidentata</taxon>
        <taxon>Episquamata</taxon>
        <taxon>Toxicofera</taxon>
        <taxon>Serpentes</taxon>
        <taxon>Henophidia</taxon>
        <taxon>Pythonidae</taxon>
        <taxon>Python</taxon>
    </lineage>
</organism>
<name>A0A9F2RDQ1_PYTBI</name>
<feature type="transmembrane region" description="Helical" evidence="13">
    <location>
        <begin position="270"/>
        <end position="290"/>
    </location>
</feature>
<sequence>MVNQTRITKFILLGFSDIRELQYLYFAVLFPIYVIALTGNLLVITAVVQNPKLHNPMYFFLVNLSLVDACYISTTVPKSLDHSLRNYKEISFWGCVTQVALVVTLVTAEVIFLTAMAYDRYVAICYPLQYQLIMNWNTCFQMAAAVWIASIICALIQTTQTFKLDFCQSNIIKQYFCDIPQLLSISCTNTIMNKKLLCGLTVIIGSFCILSVFIPYGLILSAVFKMQSIRSRQKAISTCIPHLTVFSLFALTALFSYFRPRALSSPLTDLLTGLLYTVLPPLMNPIIYTLRNKDIQLTLSKLSK</sequence>
<evidence type="ECO:0000256" key="4">
    <source>
        <dbReference type="ARBA" id="ARBA00022606"/>
    </source>
</evidence>
<dbReference type="GO" id="GO:0004930">
    <property type="term" value="F:G protein-coupled receptor activity"/>
    <property type="evidence" value="ECO:0007669"/>
    <property type="project" value="UniProtKB-KW"/>
</dbReference>
<keyword evidence="5 12" id="KW-0812">Transmembrane</keyword>
<dbReference type="PROSITE" id="PS50262">
    <property type="entry name" value="G_PROTEIN_RECEP_F1_2"/>
    <property type="match status" value="1"/>
</dbReference>
<dbReference type="SUPFAM" id="SSF81321">
    <property type="entry name" value="Family A G protein-coupled receptor-like"/>
    <property type="match status" value="1"/>
</dbReference>
<evidence type="ECO:0000256" key="2">
    <source>
        <dbReference type="ARBA" id="ARBA00004651"/>
    </source>
</evidence>
<feature type="transmembrane region" description="Helical" evidence="13">
    <location>
        <begin position="96"/>
        <end position="118"/>
    </location>
</feature>
<keyword evidence="3 13" id="KW-1003">Cell membrane</keyword>
<keyword evidence="15" id="KW-1185">Reference proteome</keyword>
<keyword evidence="4 13" id="KW-0716">Sensory transduction</keyword>
<dbReference type="GeneID" id="103065378"/>
<comment type="function">
    <text evidence="1">Odorant receptor.</text>
</comment>
<feature type="transmembrane region" description="Helical" evidence="13">
    <location>
        <begin position="236"/>
        <end position="258"/>
    </location>
</feature>
<evidence type="ECO:0000256" key="9">
    <source>
        <dbReference type="ARBA" id="ARBA00023136"/>
    </source>
</evidence>
<evidence type="ECO:0000256" key="6">
    <source>
        <dbReference type="ARBA" id="ARBA00022725"/>
    </source>
</evidence>
<evidence type="ECO:0000256" key="3">
    <source>
        <dbReference type="ARBA" id="ARBA00022475"/>
    </source>
</evidence>
<evidence type="ECO:0000313" key="16">
    <source>
        <dbReference type="RefSeq" id="XP_007444990.1"/>
    </source>
</evidence>
<keyword evidence="7 13" id="KW-1133">Transmembrane helix</keyword>
<evidence type="ECO:0000256" key="1">
    <source>
        <dbReference type="ARBA" id="ARBA00002936"/>
    </source>
</evidence>
<comment type="similarity">
    <text evidence="12">Belongs to the G-protein coupled receptor 1 family.</text>
</comment>
<dbReference type="AlphaFoldDB" id="A0A9F2RDQ1"/>
<evidence type="ECO:0000256" key="8">
    <source>
        <dbReference type="ARBA" id="ARBA00023040"/>
    </source>
</evidence>
<evidence type="ECO:0000259" key="14">
    <source>
        <dbReference type="PROSITE" id="PS50262"/>
    </source>
</evidence>
<keyword evidence="8 12" id="KW-0297">G-protein coupled receptor</keyword>
<dbReference type="FunFam" id="1.20.1070.10:FF:000037">
    <property type="entry name" value="Olfactory receptor"/>
    <property type="match status" value="1"/>
</dbReference>
<dbReference type="InterPro" id="IPR050516">
    <property type="entry name" value="Olfactory_GPCR"/>
</dbReference>
<dbReference type="OMA" id="QLIMNWN"/>
<gene>
    <name evidence="16" type="primary">LOC103065378</name>
</gene>
<dbReference type="Proteomes" id="UP000695026">
    <property type="component" value="Unplaced"/>
</dbReference>
<keyword evidence="11 12" id="KW-0807">Transducer</keyword>
<dbReference type="InterPro" id="IPR000276">
    <property type="entry name" value="GPCR_Rhodpsn"/>
</dbReference>
<dbReference type="PANTHER" id="PTHR26452">
    <property type="entry name" value="OLFACTORY RECEPTOR"/>
    <property type="match status" value="1"/>
</dbReference>
<comment type="subcellular location">
    <subcellularLocation>
        <location evidence="2 13">Cell membrane</location>
        <topology evidence="2 13">Multi-pass membrane protein</topology>
    </subcellularLocation>
</comment>
<evidence type="ECO:0000256" key="11">
    <source>
        <dbReference type="ARBA" id="ARBA00023224"/>
    </source>
</evidence>
<dbReference type="RefSeq" id="XP_007444990.1">
    <property type="nucleotide sequence ID" value="XM_007444928.1"/>
</dbReference>
<evidence type="ECO:0000313" key="15">
    <source>
        <dbReference type="Proteomes" id="UP000695026"/>
    </source>
</evidence>
<dbReference type="Gene3D" id="1.20.1070.10">
    <property type="entry name" value="Rhodopsin 7-helix transmembrane proteins"/>
    <property type="match status" value="1"/>
</dbReference>
<dbReference type="CDD" id="cd15227">
    <property type="entry name" value="7tmA_OR14-like"/>
    <property type="match status" value="1"/>
</dbReference>
<feature type="transmembrane region" description="Helical" evidence="13">
    <location>
        <begin position="202"/>
        <end position="224"/>
    </location>
</feature>
<keyword evidence="6 13" id="KW-0552">Olfaction</keyword>
<dbReference type="PRINTS" id="PR00245">
    <property type="entry name" value="OLFACTORYR"/>
</dbReference>
<feature type="non-terminal residue" evidence="16">
    <location>
        <position position="304"/>
    </location>
</feature>
<dbReference type="GO" id="GO:0005886">
    <property type="term" value="C:plasma membrane"/>
    <property type="evidence" value="ECO:0007669"/>
    <property type="project" value="UniProtKB-SubCell"/>
</dbReference>
<proteinExistence type="inferred from homology"/>
<dbReference type="Pfam" id="PF13853">
    <property type="entry name" value="7tm_4"/>
    <property type="match status" value="1"/>
</dbReference>
<evidence type="ECO:0000256" key="12">
    <source>
        <dbReference type="RuleBase" id="RU000688"/>
    </source>
</evidence>
<dbReference type="PROSITE" id="PS00237">
    <property type="entry name" value="G_PROTEIN_RECEP_F1_1"/>
    <property type="match status" value="1"/>
</dbReference>
<evidence type="ECO:0000256" key="7">
    <source>
        <dbReference type="ARBA" id="ARBA00022989"/>
    </source>
</evidence>
<dbReference type="InterPro" id="IPR000725">
    <property type="entry name" value="Olfact_rcpt"/>
</dbReference>
<dbReference type="InterPro" id="IPR017452">
    <property type="entry name" value="GPCR_Rhodpsn_7TM"/>
</dbReference>
<evidence type="ECO:0000256" key="13">
    <source>
        <dbReference type="RuleBase" id="RU363047"/>
    </source>
</evidence>
<dbReference type="GO" id="GO:0004984">
    <property type="term" value="F:olfactory receptor activity"/>
    <property type="evidence" value="ECO:0007669"/>
    <property type="project" value="InterPro"/>
</dbReference>
<dbReference type="PRINTS" id="PR00237">
    <property type="entry name" value="GPCRRHODOPSN"/>
</dbReference>
<feature type="transmembrane region" description="Helical" evidence="13">
    <location>
        <begin position="139"/>
        <end position="157"/>
    </location>
</feature>
<evidence type="ECO:0000256" key="5">
    <source>
        <dbReference type="ARBA" id="ARBA00022692"/>
    </source>
</evidence>
<protein>
    <recommendedName>
        <fullName evidence="13">Olfactory receptor</fullName>
    </recommendedName>
</protein>
<dbReference type="KEGG" id="pbi:103065378"/>
<feature type="domain" description="G-protein coupled receptors family 1 profile" evidence="14">
    <location>
        <begin position="39"/>
        <end position="288"/>
    </location>
</feature>
<reference evidence="16" key="1">
    <citation type="submission" date="2025-08" db="UniProtKB">
        <authorList>
            <consortium name="RefSeq"/>
        </authorList>
    </citation>
    <scope>IDENTIFICATION</scope>
    <source>
        <tissue evidence="16">Liver</tissue>
    </source>
</reference>
<evidence type="ECO:0000256" key="10">
    <source>
        <dbReference type="ARBA" id="ARBA00023170"/>
    </source>
</evidence>
<keyword evidence="10 12" id="KW-0675">Receptor</keyword>
<keyword evidence="9 13" id="KW-0472">Membrane</keyword>